<accession>A0AAD5W0Y9</accession>
<feature type="compositionally biased region" description="Low complexity" evidence="1">
    <location>
        <begin position="35"/>
        <end position="44"/>
    </location>
</feature>
<feature type="compositionally biased region" description="Pro residues" evidence="1">
    <location>
        <begin position="45"/>
        <end position="56"/>
    </location>
</feature>
<gene>
    <name evidence="2" type="ORF">NP233_g925</name>
</gene>
<feature type="region of interest" description="Disordered" evidence="1">
    <location>
        <begin position="1"/>
        <end position="246"/>
    </location>
</feature>
<reference evidence="2" key="1">
    <citation type="submission" date="2022-07" db="EMBL/GenBank/DDBJ databases">
        <title>Genome Sequence of Leucocoprinus birnbaumii.</title>
        <authorList>
            <person name="Buettner E."/>
        </authorList>
    </citation>
    <scope>NUCLEOTIDE SEQUENCE</scope>
    <source>
        <strain evidence="2">VT141</strain>
    </source>
</reference>
<evidence type="ECO:0000313" key="2">
    <source>
        <dbReference type="EMBL" id="KAJ3575696.1"/>
    </source>
</evidence>
<proteinExistence type="predicted"/>
<protein>
    <submittedName>
        <fullName evidence="2">Uncharacterized protein</fullName>
    </submittedName>
</protein>
<feature type="compositionally biased region" description="Gly residues" evidence="1">
    <location>
        <begin position="219"/>
        <end position="239"/>
    </location>
</feature>
<feature type="compositionally biased region" description="Acidic residues" evidence="1">
    <location>
        <begin position="180"/>
        <end position="190"/>
    </location>
</feature>
<keyword evidence="3" id="KW-1185">Reference proteome</keyword>
<evidence type="ECO:0000256" key="1">
    <source>
        <dbReference type="SAM" id="MobiDB-lite"/>
    </source>
</evidence>
<evidence type="ECO:0000313" key="3">
    <source>
        <dbReference type="Proteomes" id="UP001213000"/>
    </source>
</evidence>
<comment type="caution">
    <text evidence="2">The sequence shown here is derived from an EMBL/GenBank/DDBJ whole genome shotgun (WGS) entry which is preliminary data.</text>
</comment>
<name>A0AAD5W0Y9_9AGAR</name>
<feature type="compositionally biased region" description="Low complexity" evidence="1">
    <location>
        <begin position="201"/>
        <end position="218"/>
    </location>
</feature>
<dbReference type="EMBL" id="JANIEX010000029">
    <property type="protein sequence ID" value="KAJ3575696.1"/>
    <property type="molecule type" value="Genomic_DNA"/>
</dbReference>
<feature type="compositionally biased region" description="Basic residues" evidence="1">
    <location>
        <begin position="120"/>
        <end position="131"/>
    </location>
</feature>
<sequence>MRSSHHTRHTSPSVPASGGKPAQKLRKSPERTPLSPSTQSNRNPTPNPPPIPPPASGTPTTRPSNPPSSNPPQPPPISTTISPARSKLKTKVRDFAFASTDDRYIGLGSTAPKANQFPRLNKRLGGSKRARPTVISPSGLIGGIPVPDDGTESSDYPEDDDEDDERPRIQFGPRFGAFFDSDDDDDDDDDFLRPAPPLRPGAPGMPSGLGSTFSSASSGTGGGLGGIGGGARGGAGGRASGFLFRK</sequence>
<organism evidence="2 3">
    <name type="scientific">Leucocoprinus birnbaumii</name>
    <dbReference type="NCBI Taxonomy" id="56174"/>
    <lineage>
        <taxon>Eukaryota</taxon>
        <taxon>Fungi</taxon>
        <taxon>Dikarya</taxon>
        <taxon>Basidiomycota</taxon>
        <taxon>Agaricomycotina</taxon>
        <taxon>Agaricomycetes</taxon>
        <taxon>Agaricomycetidae</taxon>
        <taxon>Agaricales</taxon>
        <taxon>Agaricineae</taxon>
        <taxon>Agaricaceae</taxon>
        <taxon>Leucocoprinus</taxon>
    </lineage>
</organism>
<feature type="compositionally biased region" description="Acidic residues" evidence="1">
    <location>
        <begin position="149"/>
        <end position="164"/>
    </location>
</feature>
<dbReference type="Proteomes" id="UP001213000">
    <property type="component" value="Unassembled WGS sequence"/>
</dbReference>
<feature type="compositionally biased region" description="Pro residues" evidence="1">
    <location>
        <begin position="64"/>
        <end position="77"/>
    </location>
</feature>
<dbReference type="AlphaFoldDB" id="A0AAD5W0Y9"/>